<protein>
    <submittedName>
        <fullName evidence="3">Ribonuclease inhibitor</fullName>
    </submittedName>
</protein>
<evidence type="ECO:0000259" key="2">
    <source>
        <dbReference type="Pfam" id="PF01337"/>
    </source>
</evidence>
<dbReference type="InterPro" id="IPR000468">
    <property type="entry name" value="Barstar"/>
</dbReference>
<dbReference type="EMBL" id="FQXM01000002">
    <property type="protein sequence ID" value="SHH19033.1"/>
    <property type="molecule type" value="Genomic_DNA"/>
</dbReference>
<accession>A0A1M5QZR6</accession>
<reference evidence="3 4" key="1">
    <citation type="submission" date="2016-11" db="EMBL/GenBank/DDBJ databases">
        <authorList>
            <person name="Jaros S."/>
            <person name="Januszkiewicz K."/>
            <person name="Wedrychowicz H."/>
        </authorList>
    </citation>
    <scope>NUCLEOTIDE SEQUENCE [LARGE SCALE GENOMIC DNA]</scope>
    <source>
        <strain evidence="3 4">DSM 8605</strain>
    </source>
</reference>
<evidence type="ECO:0000256" key="1">
    <source>
        <dbReference type="ARBA" id="ARBA00006845"/>
    </source>
</evidence>
<sequence length="93" mass="10712">MKEIILDGKIMTSVEVTHDYIKNTLDFPNYYGGNLDALWDVLTTISKPLKVILINKIDLENNLGAYGEKLLEVFLEAEEENNNFSFETKEKKK</sequence>
<dbReference type="RefSeq" id="WP_073336388.1">
    <property type="nucleotide sequence ID" value="NZ_FQXM01000002.1"/>
</dbReference>
<evidence type="ECO:0000313" key="3">
    <source>
        <dbReference type="EMBL" id="SHH19033.1"/>
    </source>
</evidence>
<dbReference type="STRING" id="1121316.SAMN02745207_00369"/>
<organism evidence="3 4">
    <name type="scientific">Clostridium grantii DSM 8605</name>
    <dbReference type="NCBI Taxonomy" id="1121316"/>
    <lineage>
        <taxon>Bacteria</taxon>
        <taxon>Bacillati</taxon>
        <taxon>Bacillota</taxon>
        <taxon>Clostridia</taxon>
        <taxon>Eubacteriales</taxon>
        <taxon>Clostridiaceae</taxon>
        <taxon>Clostridium</taxon>
    </lineage>
</organism>
<dbReference type="OrthoDB" id="7575400at2"/>
<keyword evidence="4" id="KW-1185">Reference proteome</keyword>
<dbReference type="Gene3D" id="3.30.370.10">
    <property type="entry name" value="Barstar-like"/>
    <property type="match status" value="1"/>
</dbReference>
<comment type="similarity">
    <text evidence="1">Belongs to the barstar family.</text>
</comment>
<gene>
    <name evidence="3" type="ORF">SAMN02745207_00369</name>
</gene>
<dbReference type="Pfam" id="PF01337">
    <property type="entry name" value="Barstar"/>
    <property type="match status" value="1"/>
</dbReference>
<dbReference type="InterPro" id="IPR035905">
    <property type="entry name" value="Barstar-like_sf"/>
</dbReference>
<dbReference type="Proteomes" id="UP000184447">
    <property type="component" value="Unassembled WGS sequence"/>
</dbReference>
<dbReference type="SUPFAM" id="SSF52038">
    <property type="entry name" value="Barstar-related"/>
    <property type="match status" value="1"/>
</dbReference>
<name>A0A1M5QZR6_9CLOT</name>
<proteinExistence type="inferred from homology"/>
<evidence type="ECO:0000313" key="4">
    <source>
        <dbReference type="Proteomes" id="UP000184447"/>
    </source>
</evidence>
<feature type="domain" description="Barstar (barnase inhibitor)" evidence="2">
    <location>
        <begin position="1"/>
        <end position="84"/>
    </location>
</feature>
<dbReference type="AlphaFoldDB" id="A0A1M5QZR6"/>